<dbReference type="SUPFAM" id="SSF48498">
    <property type="entry name" value="Tetracyclin repressor-like, C-terminal domain"/>
    <property type="match status" value="1"/>
</dbReference>
<dbReference type="PANTHER" id="PTHR30055:SF234">
    <property type="entry name" value="HTH-TYPE TRANSCRIPTIONAL REGULATOR BETI"/>
    <property type="match status" value="1"/>
</dbReference>
<dbReference type="InterPro" id="IPR050109">
    <property type="entry name" value="HTH-type_TetR-like_transc_reg"/>
</dbReference>
<keyword evidence="3 5" id="KW-0238">DNA-binding</keyword>
<comment type="caution">
    <text evidence="7">The sequence shown here is derived from an EMBL/GenBank/DDBJ whole genome shotgun (WGS) entry which is preliminary data.</text>
</comment>
<sequence>MDQARDGESMDTRERIMVACLRVLDSHGYAGLSIGRIADEADLSKSSVYHFFDDKDDMLVSFLDYMLDRFVGPLDDSFGEDPEADLWVHLDFALFGATGEVVPPTPGEFEPGSGEPFVELRTQAVHDETYRRRFTTIDENLQARLASIIRDGIEDGAFREVDPEETAELLLTLMLGGLFRRATADGVDTDAVRREVERVVEATLLAD</sequence>
<dbReference type="PANTHER" id="PTHR30055">
    <property type="entry name" value="HTH-TYPE TRANSCRIPTIONAL REGULATOR RUTR"/>
    <property type="match status" value="1"/>
</dbReference>
<dbReference type="InterPro" id="IPR036271">
    <property type="entry name" value="Tet_transcr_reg_TetR-rel_C_sf"/>
</dbReference>
<evidence type="ECO:0000259" key="6">
    <source>
        <dbReference type="PROSITE" id="PS50977"/>
    </source>
</evidence>
<dbReference type="EMBL" id="JBHUDO010000002">
    <property type="protein sequence ID" value="MFD1645442.1"/>
    <property type="molecule type" value="Genomic_DNA"/>
</dbReference>
<name>A0ABD6DGT2_9EURY</name>
<keyword evidence="1" id="KW-0678">Repressor</keyword>
<evidence type="ECO:0000256" key="4">
    <source>
        <dbReference type="ARBA" id="ARBA00023163"/>
    </source>
</evidence>
<keyword evidence="4" id="KW-0804">Transcription</keyword>
<evidence type="ECO:0000256" key="3">
    <source>
        <dbReference type="ARBA" id="ARBA00023125"/>
    </source>
</evidence>
<dbReference type="Pfam" id="PF00440">
    <property type="entry name" value="TetR_N"/>
    <property type="match status" value="1"/>
</dbReference>
<evidence type="ECO:0000313" key="8">
    <source>
        <dbReference type="Proteomes" id="UP001597034"/>
    </source>
</evidence>
<dbReference type="PRINTS" id="PR00455">
    <property type="entry name" value="HTHTETR"/>
</dbReference>
<dbReference type="GO" id="GO:0003677">
    <property type="term" value="F:DNA binding"/>
    <property type="evidence" value="ECO:0007669"/>
    <property type="project" value="UniProtKB-UniRule"/>
</dbReference>
<dbReference type="Gene3D" id="1.10.357.10">
    <property type="entry name" value="Tetracycline Repressor, domain 2"/>
    <property type="match status" value="1"/>
</dbReference>
<organism evidence="7 8">
    <name type="scientific">Haloarchaeobius litoreus</name>
    <dbReference type="NCBI Taxonomy" id="755306"/>
    <lineage>
        <taxon>Archaea</taxon>
        <taxon>Methanobacteriati</taxon>
        <taxon>Methanobacteriota</taxon>
        <taxon>Stenosarchaea group</taxon>
        <taxon>Halobacteria</taxon>
        <taxon>Halobacteriales</taxon>
        <taxon>Halorubellaceae</taxon>
        <taxon>Haloarchaeobius</taxon>
    </lineage>
</organism>
<feature type="domain" description="HTH tetR-type" evidence="6">
    <location>
        <begin position="10"/>
        <end position="70"/>
    </location>
</feature>
<dbReference type="SUPFAM" id="SSF46689">
    <property type="entry name" value="Homeodomain-like"/>
    <property type="match status" value="1"/>
</dbReference>
<protein>
    <submittedName>
        <fullName evidence="7">TetR/AcrR family transcriptional regulator</fullName>
    </submittedName>
</protein>
<evidence type="ECO:0000256" key="5">
    <source>
        <dbReference type="PROSITE-ProRule" id="PRU00335"/>
    </source>
</evidence>
<evidence type="ECO:0000256" key="1">
    <source>
        <dbReference type="ARBA" id="ARBA00022491"/>
    </source>
</evidence>
<dbReference type="Proteomes" id="UP001597034">
    <property type="component" value="Unassembled WGS sequence"/>
</dbReference>
<dbReference type="InterPro" id="IPR001647">
    <property type="entry name" value="HTH_TetR"/>
</dbReference>
<dbReference type="InterPro" id="IPR009057">
    <property type="entry name" value="Homeodomain-like_sf"/>
</dbReference>
<dbReference type="RefSeq" id="WP_256399045.1">
    <property type="nucleotide sequence ID" value="NZ_JANHJR010000001.1"/>
</dbReference>
<accession>A0ABD6DGT2</accession>
<dbReference type="AlphaFoldDB" id="A0ABD6DGT2"/>
<feature type="DNA-binding region" description="H-T-H motif" evidence="5">
    <location>
        <begin position="33"/>
        <end position="52"/>
    </location>
</feature>
<dbReference type="Pfam" id="PF13977">
    <property type="entry name" value="TetR_C_6"/>
    <property type="match status" value="1"/>
</dbReference>
<dbReference type="InterPro" id="IPR039538">
    <property type="entry name" value="BetI_C"/>
</dbReference>
<reference evidence="7 8" key="1">
    <citation type="journal article" date="2019" name="Int. J. Syst. Evol. Microbiol.">
        <title>The Global Catalogue of Microorganisms (GCM) 10K type strain sequencing project: providing services to taxonomists for standard genome sequencing and annotation.</title>
        <authorList>
            <consortium name="The Broad Institute Genomics Platform"/>
            <consortium name="The Broad Institute Genome Sequencing Center for Infectious Disease"/>
            <person name="Wu L."/>
            <person name="Ma J."/>
        </authorList>
    </citation>
    <scope>NUCLEOTIDE SEQUENCE [LARGE SCALE GENOMIC DNA]</scope>
    <source>
        <strain evidence="7 8">CGMCC 1.10390</strain>
    </source>
</reference>
<evidence type="ECO:0000256" key="2">
    <source>
        <dbReference type="ARBA" id="ARBA00023015"/>
    </source>
</evidence>
<keyword evidence="8" id="KW-1185">Reference proteome</keyword>
<gene>
    <name evidence="7" type="ORF">ACFSBL_07090</name>
</gene>
<dbReference type="PROSITE" id="PS50977">
    <property type="entry name" value="HTH_TETR_2"/>
    <property type="match status" value="1"/>
</dbReference>
<keyword evidence="2" id="KW-0805">Transcription regulation</keyword>
<proteinExistence type="predicted"/>
<evidence type="ECO:0000313" key="7">
    <source>
        <dbReference type="EMBL" id="MFD1645442.1"/>
    </source>
</evidence>